<feature type="signal peptide" evidence="1">
    <location>
        <begin position="1"/>
        <end position="19"/>
    </location>
</feature>
<dbReference type="EMBL" id="CP029480">
    <property type="protein sequence ID" value="AWW00436.1"/>
    <property type="molecule type" value="Genomic_DNA"/>
</dbReference>
<organism evidence="2 3">
    <name type="scientific">Arcticibacterium luteifluviistationis</name>
    <dbReference type="NCBI Taxonomy" id="1784714"/>
    <lineage>
        <taxon>Bacteria</taxon>
        <taxon>Pseudomonadati</taxon>
        <taxon>Bacteroidota</taxon>
        <taxon>Cytophagia</taxon>
        <taxon>Cytophagales</taxon>
        <taxon>Leadbetterellaceae</taxon>
        <taxon>Arcticibacterium</taxon>
    </lineage>
</organism>
<keyword evidence="1" id="KW-0732">Signal</keyword>
<evidence type="ECO:0000313" key="2">
    <source>
        <dbReference type="EMBL" id="AWW00436.1"/>
    </source>
</evidence>
<dbReference type="KEGG" id="als:DJ013_20550"/>
<accession>A0A2Z4GHC4</accession>
<evidence type="ECO:0000313" key="3">
    <source>
        <dbReference type="Proteomes" id="UP000249873"/>
    </source>
</evidence>
<evidence type="ECO:0000256" key="1">
    <source>
        <dbReference type="SAM" id="SignalP"/>
    </source>
</evidence>
<dbReference type="AlphaFoldDB" id="A0A2Z4GHC4"/>
<keyword evidence="3" id="KW-1185">Reference proteome</keyword>
<gene>
    <name evidence="2" type="ORF">DJ013_20550</name>
</gene>
<feature type="chain" id="PRO_5016298996" evidence="1">
    <location>
        <begin position="20"/>
        <end position="416"/>
    </location>
</feature>
<dbReference type="Proteomes" id="UP000249873">
    <property type="component" value="Chromosome"/>
</dbReference>
<name>A0A2Z4GHC4_9BACT</name>
<reference evidence="2 3" key="1">
    <citation type="submission" date="2018-05" db="EMBL/GenBank/DDBJ databases">
        <title>Complete genome sequence of Arcticibacterium luteifluviistationis SM1504T, a cytophagaceae bacterium isolated from Arctic surface seawater.</title>
        <authorList>
            <person name="Li Y."/>
            <person name="Qin Q.-L."/>
        </authorList>
    </citation>
    <scope>NUCLEOTIDE SEQUENCE [LARGE SCALE GENOMIC DNA]</scope>
    <source>
        <strain evidence="2 3">SM1504</strain>
    </source>
</reference>
<proteinExistence type="predicted"/>
<protein>
    <submittedName>
        <fullName evidence="2">Uncharacterized protein</fullName>
    </submittedName>
</protein>
<sequence length="416" mass="48581">MKNSIILLLSFLSIQFLHAQETTLTLKVQRIVSNENNSPRQIHGCSPLEWGLEKYKFEATNFTEYNICRLNITSSFLKKNGSNFEEVKPPVETNLKKYLYLDFLVGIKGDKKTVILDKNNNFNFNDDKALHFDLSNEDDLRNNIDSQILEYRLNHGLKEERAIRIVPLLSKSLNITDSLRINLIPYDELVGYFEVNGKEYMLRLNVEEDRFLDEFGRNKGIQIGLKDKTYFHMAPILELNQDFIIEDKVVRVFDVSPNRDSVKITIAQRLNLKDNKPNVSLNFENFIETGHLHKKTYWPSKKRVLILWKTSSEESLAALDNYNNILLDLEKRIDLRGILFDESMYDVENALQGKNLFFKNYIYSSEKLPLFFNNIKNGCYPTVLVIDNYETIYNQCRPDLQSLRLFLSGLAVQNPF</sequence>
<dbReference type="RefSeq" id="WP_111373802.1">
    <property type="nucleotide sequence ID" value="NZ_CP029480.1"/>
</dbReference>